<evidence type="ECO:0000256" key="1">
    <source>
        <dbReference type="SAM" id="Phobius"/>
    </source>
</evidence>
<feature type="transmembrane region" description="Helical" evidence="1">
    <location>
        <begin position="74"/>
        <end position="100"/>
    </location>
</feature>
<organism evidence="2 3">
    <name type="scientific">Trichonephila inaurata madagascariensis</name>
    <dbReference type="NCBI Taxonomy" id="2747483"/>
    <lineage>
        <taxon>Eukaryota</taxon>
        <taxon>Metazoa</taxon>
        <taxon>Ecdysozoa</taxon>
        <taxon>Arthropoda</taxon>
        <taxon>Chelicerata</taxon>
        <taxon>Arachnida</taxon>
        <taxon>Araneae</taxon>
        <taxon>Araneomorphae</taxon>
        <taxon>Entelegynae</taxon>
        <taxon>Araneoidea</taxon>
        <taxon>Nephilidae</taxon>
        <taxon>Trichonephila</taxon>
        <taxon>Trichonephila inaurata</taxon>
    </lineage>
</organism>
<dbReference type="EMBL" id="BMAV01011226">
    <property type="protein sequence ID" value="GFY56948.1"/>
    <property type="molecule type" value="Genomic_DNA"/>
</dbReference>
<keyword evidence="3" id="KW-1185">Reference proteome</keyword>
<evidence type="ECO:0000313" key="2">
    <source>
        <dbReference type="EMBL" id="GFY56948.1"/>
    </source>
</evidence>
<keyword evidence="1" id="KW-0812">Transmembrane</keyword>
<dbReference type="AlphaFoldDB" id="A0A8X6XMY6"/>
<comment type="caution">
    <text evidence="2">The sequence shown here is derived from an EMBL/GenBank/DDBJ whole genome shotgun (WGS) entry which is preliminary data.</text>
</comment>
<dbReference type="OrthoDB" id="10284296at2759"/>
<keyword evidence="1" id="KW-0472">Membrane</keyword>
<gene>
    <name evidence="2" type="ORF">TNIN_303821</name>
</gene>
<feature type="transmembrane region" description="Helical" evidence="1">
    <location>
        <begin position="32"/>
        <end position="54"/>
    </location>
</feature>
<proteinExistence type="predicted"/>
<keyword evidence="1" id="KW-1133">Transmembrane helix</keyword>
<sequence>MADPDKASRDAAAYISSISPCKMFREMKMSAVLDYIIIFHSLVCPFASVFSRLYRWIGEIQRAGACSEGREEVFVSVALSGTTGFFCAGAFLWGCFITAWGGKGVRF</sequence>
<evidence type="ECO:0000313" key="3">
    <source>
        <dbReference type="Proteomes" id="UP000886998"/>
    </source>
</evidence>
<dbReference type="Proteomes" id="UP000886998">
    <property type="component" value="Unassembled WGS sequence"/>
</dbReference>
<accession>A0A8X6XMY6</accession>
<reference evidence="2" key="1">
    <citation type="submission" date="2020-08" db="EMBL/GenBank/DDBJ databases">
        <title>Multicomponent nature underlies the extraordinary mechanical properties of spider dragline silk.</title>
        <authorList>
            <person name="Kono N."/>
            <person name="Nakamura H."/>
            <person name="Mori M."/>
            <person name="Yoshida Y."/>
            <person name="Ohtoshi R."/>
            <person name="Malay A.D."/>
            <person name="Moran D.A.P."/>
            <person name="Tomita M."/>
            <person name="Numata K."/>
            <person name="Arakawa K."/>
        </authorList>
    </citation>
    <scope>NUCLEOTIDE SEQUENCE</scope>
</reference>
<protein>
    <submittedName>
        <fullName evidence="2">Uncharacterized protein</fullName>
    </submittedName>
</protein>
<name>A0A8X6XMY6_9ARAC</name>